<dbReference type="EMBL" id="HG994371">
    <property type="protein sequence ID" value="CAF2013056.1"/>
    <property type="molecule type" value="Genomic_DNA"/>
</dbReference>
<sequence length="79" mass="8827">MGSGASEIRLRHIRLHLLGCVLGLVNARTPRFLKRLASHAATYNTRTERQITAYGTAFSNFGVRSLVSRLPMVEMRSLV</sequence>
<gene>
    <name evidence="1" type="ORF">DARMORV10_C07P41260.1</name>
</gene>
<dbReference type="AlphaFoldDB" id="A0A816MU64"/>
<reference evidence="1" key="1">
    <citation type="submission" date="2021-01" db="EMBL/GenBank/DDBJ databases">
        <authorList>
            <consortium name="Genoscope - CEA"/>
            <person name="William W."/>
        </authorList>
    </citation>
    <scope>NUCLEOTIDE SEQUENCE</scope>
</reference>
<name>A0A816MU64_BRANA</name>
<accession>A0A816MU64</accession>
<evidence type="ECO:0000313" key="1">
    <source>
        <dbReference type="EMBL" id="CAF2013056.1"/>
    </source>
</evidence>
<dbReference type="Proteomes" id="UP001295469">
    <property type="component" value="Chromosome C07"/>
</dbReference>
<organism evidence="1">
    <name type="scientific">Brassica napus</name>
    <name type="common">Rape</name>
    <dbReference type="NCBI Taxonomy" id="3708"/>
    <lineage>
        <taxon>Eukaryota</taxon>
        <taxon>Viridiplantae</taxon>
        <taxon>Streptophyta</taxon>
        <taxon>Embryophyta</taxon>
        <taxon>Tracheophyta</taxon>
        <taxon>Spermatophyta</taxon>
        <taxon>Magnoliopsida</taxon>
        <taxon>eudicotyledons</taxon>
        <taxon>Gunneridae</taxon>
        <taxon>Pentapetalae</taxon>
        <taxon>rosids</taxon>
        <taxon>malvids</taxon>
        <taxon>Brassicales</taxon>
        <taxon>Brassicaceae</taxon>
        <taxon>Brassiceae</taxon>
        <taxon>Brassica</taxon>
    </lineage>
</organism>
<proteinExistence type="predicted"/>
<protein>
    <submittedName>
        <fullName evidence="1">(rape) hypothetical protein</fullName>
    </submittedName>
</protein>